<organism evidence="3 4">
    <name type="scientific">Ravibacter arvi</name>
    <dbReference type="NCBI Taxonomy" id="2051041"/>
    <lineage>
        <taxon>Bacteria</taxon>
        <taxon>Pseudomonadati</taxon>
        <taxon>Bacteroidota</taxon>
        <taxon>Cytophagia</taxon>
        <taxon>Cytophagales</taxon>
        <taxon>Spirosomataceae</taxon>
        <taxon>Ravibacter</taxon>
    </lineage>
</organism>
<feature type="domain" description="Phosphatidic acid phosphatase type 2/haloperoxidase" evidence="2">
    <location>
        <begin position="63"/>
        <end position="178"/>
    </location>
</feature>
<evidence type="ECO:0000313" key="4">
    <source>
        <dbReference type="Proteomes" id="UP001501508"/>
    </source>
</evidence>
<feature type="transmembrane region" description="Helical" evidence="1">
    <location>
        <begin position="137"/>
        <end position="157"/>
    </location>
</feature>
<sequence>MTQFWTELAGLDQRLFLLLNGANTPATDFLFKWVTNKYVWAPLYLYLIYVVVRSYGKQGWVIVVLSVLALVLADQLASGVMKPYFERFRPCHDPLIGSLVHNTVGCGGKFGFASSHAATAFAFVTSLFLMAGRRLPAIKWLFLWAFVYAYSRVAVGVHYPGDILVGGLVGALTGIVVARLYFYFGKSLV</sequence>
<keyword evidence="1" id="KW-0812">Transmembrane</keyword>
<feature type="transmembrane region" description="Helical" evidence="1">
    <location>
        <begin position="59"/>
        <end position="77"/>
    </location>
</feature>
<feature type="transmembrane region" description="Helical" evidence="1">
    <location>
        <begin position="33"/>
        <end position="52"/>
    </location>
</feature>
<evidence type="ECO:0000256" key="1">
    <source>
        <dbReference type="SAM" id="Phobius"/>
    </source>
</evidence>
<feature type="transmembrane region" description="Helical" evidence="1">
    <location>
        <begin position="163"/>
        <end position="184"/>
    </location>
</feature>
<dbReference type="SUPFAM" id="SSF48317">
    <property type="entry name" value="Acid phosphatase/Vanadium-dependent haloperoxidase"/>
    <property type="match status" value="1"/>
</dbReference>
<protein>
    <submittedName>
        <fullName evidence="3">Lipid A 4'-phosphatase</fullName>
    </submittedName>
</protein>
<feature type="transmembrane region" description="Helical" evidence="1">
    <location>
        <begin position="110"/>
        <end position="130"/>
    </location>
</feature>
<proteinExistence type="predicted"/>
<keyword evidence="4" id="KW-1185">Reference proteome</keyword>
<name>A0ABP8LS71_9BACT</name>
<evidence type="ECO:0000313" key="3">
    <source>
        <dbReference type="EMBL" id="GAA4435135.1"/>
    </source>
</evidence>
<dbReference type="SMART" id="SM00014">
    <property type="entry name" value="acidPPc"/>
    <property type="match status" value="1"/>
</dbReference>
<comment type="caution">
    <text evidence="3">The sequence shown here is derived from an EMBL/GenBank/DDBJ whole genome shotgun (WGS) entry which is preliminary data.</text>
</comment>
<dbReference type="EMBL" id="BAABEY010000011">
    <property type="protein sequence ID" value="GAA4435135.1"/>
    <property type="molecule type" value="Genomic_DNA"/>
</dbReference>
<evidence type="ECO:0000259" key="2">
    <source>
        <dbReference type="SMART" id="SM00014"/>
    </source>
</evidence>
<accession>A0ABP8LS71</accession>
<keyword evidence="1" id="KW-1133">Transmembrane helix</keyword>
<dbReference type="Gene3D" id="1.20.144.10">
    <property type="entry name" value="Phosphatidic acid phosphatase type 2/haloperoxidase"/>
    <property type="match status" value="1"/>
</dbReference>
<keyword evidence="1" id="KW-0472">Membrane</keyword>
<dbReference type="RefSeq" id="WP_345027092.1">
    <property type="nucleotide sequence ID" value="NZ_BAABEY010000011.1"/>
</dbReference>
<dbReference type="PANTHER" id="PTHR14969">
    <property type="entry name" value="SPHINGOSINE-1-PHOSPHATE PHOSPHOHYDROLASE"/>
    <property type="match status" value="1"/>
</dbReference>
<gene>
    <name evidence="3" type="primary">lpxF</name>
    <name evidence="3" type="ORF">GCM10023091_11080</name>
</gene>
<dbReference type="InterPro" id="IPR036938">
    <property type="entry name" value="PAP2/HPO_sf"/>
</dbReference>
<dbReference type="InterPro" id="IPR000326">
    <property type="entry name" value="PAP2/HPO"/>
</dbReference>
<dbReference type="PANTHER" id="PTHR14969:SF13">
    <property type="entry name" value="AT30094P"/>
    <property type="match status" value="1"/>
</dbReference>
<dbReference type="Pfam" id="PF01569">
    <property type="entry name" value="PAP2"/>
    <property type="match status" value="1"/>
</dbReference>
<dbReference type="Proteomes" id="UP001501508">
    <property type="component" value="Unassembled WGS sequence"/>
</dbReference>
<reference evidence="4" key="1">
    <citation type="journal article" date="2019" name="Int. J. Syst. Evol. Microbiol.">
        <title>The Global Catalogue of Microorganisms (GCM) 10K type strain sequencing project: providing services to taxonomists for standard genome sequencing and annotation.</title>
        <authorList>
            <consortium name="The Broad Institute Genomics Platform"/>
            <consortium name="The Broad Institute Genome Sequencing Center for Infectious Disease"/>
            <person name="Wu L."/>
            <person name="Ma J."/>
        </authorList>
    </citation>
    <scope>NUCLEOTIDE SEQUENCE [LARGE SCALE GENOMIC DNA]</scope>
    <source>
        <strain evidence="4">JCM 31920</strain>
    </source>
</reference>